<name>A0ABS2NXG9_9BACI</name>
<accession>A0ABS2NXG9</accession>
<proteinExistence type="predicted"/>
<dbReference type="EMBL" id="JAFBED010000002">
    <property type="protein sequence ID" value="MBM7619157.1"/>
    <property type="molecule type" value="Genomic_DNA"/>
</dbReference>
<organism evidence="1 2">
    <name type="scientific">Sutcliffiella tianshenii</name>
    <dbReference type="NCBI Taxonomy" id="1463404"/>
    <lineage>
        <taxon>Bacteria</taxon>
        <taxon>Bacillati</taxon>
        <taxon>Bacillota</taxon>
        <taxon>Bacilli</taxon>
        <taxon>Bacillales</taxon>
        <taxon>Bacillaceae</taxon>
        <taxon>Sutcliffiella</taxon>
    </lineage>
</organism>
<evidence type="ECO:0000313" key="1">
    <source>
        <dbReference type="EMBL" id="MBM7619157.1"/>
    </source>
</evidence>
<protein>
    <submittedName>
        <fullName evidence="1">Uncharacterized protein</fullName>
    </submittedName>
</protein>
<keyword evidence="2" id="KW-1185">Reference proteome</keyword>
<dbReference type="Proteomes" id="UP000737402">
    <property type="component" value="Unassembled WGS sequence"/>
</dbReference>
<evidence type="ECO:0000313" key="2">
    <source>
        <dbReference type="Proteomes" id="UP000737402"/>
    </source>
</evidence>
<sequence length="108" mass="13220">MEASYVKESLMEWKEEILLQKKEIDDEYEKVKCDLRLYSIKFSITKQVIQSTINDEIINNIKNTYHRPYEEKFNELKQYMRELDEKRKVFQMFVEKIEKVSEDDLVAK</sequence>
<gene>
    <name evidence="1" type="ORF">JOC95_001006</name>
</gene>
<dbReference type="RefSeq" id="WP_204414013.1">
    <property type="nucleotide sequence ID" value="NZ_JAFBED010000002.1"/>
</dbReference>
<comment type="caution">
    <text evidence="1">The sequence shown here is derived from an EMBL/GenBank/DDBJ whole genome shotgun (WGS) entry which is preliminary data.</text>
</comment>
<reference evidence="1 2" key="1">
    <citation type="submission" date="2021-01" db="EMBL/GenBank/DDBJ databases">
        <title>Genomic Encyclopedia of Type Strains, Phase IV (KMG-IV): sequencing the most valuable type-strain genomes for metagenomic binning, comparative biology and taxonomic classification.</title>
        <authorList>
            <person name="Goeker M."/>
        </authorList>
    </citation>
    <scope>NUCLEOTIDE SEQUENCE [LARGE SCALE GENOMIC DNA]</scope>
    <source>
        <strain evidence="1 2">DSM 25879</strain>
    </source>
</reference>